<accession>A0A0V1DM82</accession>
<dbReference type="EMBL" id="JYDP01009545">
    <property type="protein sequence ID" value="KRY62558.1"/>
    <property type="molecule type" value="Genomic_DNA"/>
</dbReference>
<evidence type="ECO:0000313" key="1">
    <source>
        <dbReference type="EMBL" id="KRY62558.1"/>
    </source>
</evidence>
<dbReference type="Proteomes" id="UP000055024">
    <property type="component" value="Unassembled WGS sequence"/>
</dbReference>
<sequence length="34" mass="4019">MRIHQLSSNFLIAIFFILRNIAHLQPQLSVVQRN</sequence>
<dbReference type="AlphaFoldDB" id="A0A0V1DM82"/>
<keyword evidence="2" id="KW-1185">Reference proteome</keyword>
<protein>
    <submittedName>
        <fullName evidence="1">Uncharacterized protein</fullName>
    </submittedName>
</protein>
<gene>
    <name evidence="1" type="ORF">T11_1786</name>
</gene>
<evidence type="ECO:0000313" key="2">
    <source>
        <dbReference type="Proteomes" id="UP000055024"/>
    </source>
</evidence>
<comment type="caution">
    <text evidence="1">The sequence shown here is derived from an EMBL/GenBank/DDBJ whole genome shotgun (WGS) entry which is preliminary data.</text>
</comment>
<name>A0A0V1DM82_9BILA</name>
<organism evidence="1 2">
    <name type="scientific">Trichinella zimbabwensis</name>
    <dbReference type="NCBI Taxonomy" id="268475"/>
    <lineage>
        <taxon>Eukaryota</taxon>
        <taxon>Metazoa</taxon>
        <taxon>Ecdysozoa</taxon>
        <taxon>Nematoda</taxon>
        <taxon>Enoplea</taxon>
        <taxon>Dorylaimia</taxon>
        <taxon>Trichinellida</taxon>
        <taxon>Trichinellidae</taxon>
        <taxon>Trichinella</taxon>
    </lineage>
</organism>
<proteinExistence type="predicted"/>
<reference evidence="1 2" key="1">
    <citation type="submission" date="2015-01" db="EMBL/GenBank/DDBJ databases">
        <title>Evolution of Trichinella species and genotypes.</title>
        <authorList>
            <person name="Korhonen P.K."/>
            <person name="Edoardo P."/>
            <person name="Giuseppe L.R."/>
            <person name="Gasser R.B."/>
        </authorList>
    </citation>
    <scope>NUCLEOTIDE SEQUENCE [LARGE SCALE GENOMIC DNA]</scope>
    <source>
        <strain evidence="1">ISS1029</strain>
    </source>
</reference>